<sequence length="428" mass="46170">MKNLSDASSGTSSAGPPAAVAAAAVAAVKRQWELDALRGLMLVLMTFTHLPTRWASPLSQPLGFVSAAEGFVFLSAFMAAKVYTAKQRREGDAALARGFHGRALKIWLVQAALLFFLFTVIALLGLLHDQPAVKDLLSFYLERPLVAFVAGLMLIYNPPLLDILPLYILFMLASPLLLLAGARRGWTLVLAGSALLWLAAQWDFGTHLYEAAARWARIPVPARETGAFELLGWQFLWVVGLWLGARAGRGLPLAPAFPRGVVAAAWGVALVCFAWRHAAGQVPWPSAADAASALPAAVNAAFDKWHLGPLRLLNLAALVVLVLHHGPALAARMPRPRALELLGRASLPVFCAHLVLVLLALAYLGAAREGRSWWVDNAVLAVSFAVLFVVALASDAIDRHAARVKARLKARRELRRRARSSFSAGGRR</sequence>
<keyword evidence="1" id="KW-0812">Transmembrane</keyword>
<dbReference type="Proteomes" id="UP001293718">
    <property type="component" value="Unassembled WGS sequence"/>
</dbReference>
<dbReference type="PIRSF" id="PIRSF028704">
    <property type="entry name" value="UPC028704"/>
    <property type="match status" value="1"/>
</dbReference>
<feature type="transmembrane region" description="Helical" evidence="1">
    <location>
        <begin position="185"/>
        <end position="205"/>
    </location>
</feature>
<evidence type="ECO:0000313" key="2">
    <source>
        <dbReference type="EMBL" id="MDZ5461065.1"/>
    </source>
</evidence>
<keyword evidence="1" id="KW-0472">Membrane</keyword>
<dbReference type="PANTHER" id="PTHR38592:SF3">
    <property type="entry name" value="BLL4819 PROTEIN"/>
    <property type="match status" value="1"/>
</dbReference>
<keyword evidence="3" id="KW-1185">Reference proteome</keyword>
<feature type="transmembrane region" description="Helical" evidence="1">
    <location>
        <begin position="312"/>
        <end position="333"/>
    </location>
</feature>
<feature type="transmembrane region" description="Helical" evidence="1">
    <location>
        <begin position="378"/>
        <end position="397"/>
    </location>
</feature>
<keyword evidence="1" id="KW-1133">Transmembrane helix</keyword>
<dbReference type="Pfam" id="PF10129">
    <property type="entry name" value="OpgC_C"/>
    <property type="match status" value="1"/>
</dbReference>
<feature type="transmembrane region" description="Helical" evidence="1">
    <location>
        <begin position="225"/>
        <end position="244"/>
    </location>
</feature>
<protein>
    <submittedName>
        <fullName evidence="2">OpgC domain-containing protein</fullName>
    </submittedName>
</protein>
<organism evidence="2 3">
    <name type="scientific">Azohydromonas lata</name>
    <dbReference type="NCBI Taxonomy" id="45677"/>
    <lineage>
        <taxon>Bacteria</taxon>
        <taxon>Pseudomonadati</taxon>
        <taxon>Pseudomonadota</taxon>
        <taxon>Betaproteobacteria</taxon>
        <taxon>Burkholderiales</taxon>
        <taxon>Sphaerotilaceae</taxon>
        <taxon>Azohydromonas</taxon>
    </lineage>
</organism>
<dbReference type="EMBL" id="JAXOJX010000095">
    <property type="protein sequence ID" value="MDZ5461065.1"/>
    <property type="molecule type" value="Genomic_DNA"/>
</dbReference>
<comment type="caution">
    <text evidence="2">The sequence shown here is derived from an EMBL/GenBank/DDBJ whole genome shotgun (WGS) entry which is preliminary data.</text>
</comment>
<feature type="transmembrane region" description="Helical" evidence="1">
    <location>
        <begin position="256"/>
        <end position="276"/>
    </location>
</feature>
<evidence type="ECO:0000256" key="1">
    <source>
        <dbReference type="SAM" id="Phobius"/>
    </source>
</evidence>
<feature type="transmembrane region" description="Helical" evidence="1">
    <location>
        <begin position="62"/>
        <end position="83"/>
    </location>
</feature>
<accession>A0ABU5IQ92</accession>
<name>A0ABU5IQ92_9BURK</name>
<dbReference type="InterPro" id="IPR014550">
    <property type="entry name" value="UCP028704_OpgC"/>
</dbReference>
<dbReference type="PANTHER" id="PTHR38592">
    <property type="entry name" value="BLL4819 PROTEIN"/>
    <property type="match status" value="1"/>
</dbReference>
<feature type="transmembrane region" description="Helical" evidence="1">
    <location>
        <begin position="147"/>
        <end position="173"/>
    </location>
</feature>
<reference evidence="2 3" key="1">
    <citation type="submission" date="2023-11" db="EMBL/GenBank/DDBJ databases">
        <title>Draft genome of Azohydromonas lata strain H1 (DSM1123), a polyhydroxyalkanoate producer.</title>
        <authorList>
            <person name="Traversa D."/>
            <person name="D'Addabbo P."/>
            <person name="Pazzani C."/>
            <person name="Manzari C."/>
            <person name="Chiara M."/>
            <person name="Scrascia M."/>
        </authorList>
    </citation>
    <scope>NUCLEOTIDE SEQUENCE [LARGE SCALE GENOMIC DNA]</scope>
    <source>
        <strain evidence="2 3">H1</strain>
    </source>
</reference>
<gene>
    <name evidence="2" type="primary">opgC</name>
    <name evidence="2" type="ORF">SM757_31275</name>
</gene>
<feature type="transmembrane region" description="Helical" evidence="1">
    <location>
        <begin position="345"/>
        <end position="366"/>
    </location>
</feature>
<evidence type="ECO:0000313" key="3">
    <source>
        <dbReference type="Proteomes" id="UP001293718"/>
    </source>
</evidence>
<proteinExistence type="predicted"/>
<feature type="transmembrane region" description="Helical" evidence="1">
    <location>
        <begin position="104"/>
        <end position="127"/>
    </location>
</feature>
<dbReference type="RefSeq" id="WP_322468331.1">
    <property type="nucleotide sequence ID" value="NZ_JAXOJX010000095.1"/>
</dbReference>